<proteinExistence type="inferred from homology"/>
<accession>A0A084XWX0</accession>
<dbReference type="InterPro" id="IPR018035">
    <property type="entry name" value="Flagellar_FliH/T3SS_HrpE"/>
</dbReference>
<evidence type="ECO:0000256" key="1">
    <source>
        <dbReference type="ARBA" id="ARBA00003041"/>
    </source>
</evidence>
<dbReference type="EMBL" id="JDSS02000037">
    <property type="protein sequence ID" value="KFB66964.1"/>
    <property type="molecule type" value="Genomic_DNA"/>
</dbReference>
<keyword evidence="9" id="KW-1006">Bacterial flagellum protein export</keyword>
<organism evidence="11 12">
    <name type="scientific">Candidatus Accumulibacter vicinus</name>
    <dbReference type="NCBI Taxonomy" id="2954382"/>
    <lineage>
        <taxon>Bacteria</taxon>
        <taxon>Pseudomonadati</taxon>
        <taxon>Pseudomonadota</taxon>
        <taxon>Betaproteobacteria</taxon>
        <taxon>Candidatus Accumulibacter</taxon>
    </lineage>
</organism>
<keyword evidence="11" id="KW-0969">Cilium</keyword>
<dbReference type="GO" id="GO:0015031">
    <property type="term" value="P:protein transport"/>
    <property type="evidence" value="ECO:0007669"/>
    <property type="project" value="UniProtKB-KW"/>
</dbReference>
<evidence type="ECO:0000256" key="6">
    <source>
        <dbReference type="ARBA" id="ARBA00022490"/>
    </source>
</evidence>
<dbReference type="AlphaFoldDB" id="A0A084XWX0"/>
<evidence type="ECO:0000313" key="11">
    <source>
        <dbReference type="EMBL" id="KFB66964.1"/>
    </source>
</evidence>
<dbReference type="GO" id="GO:0044781">
    <property type="term" value="P:bacterial-type flagellum organization"/>
    <property type="evidence" value="ECO:0007669"/>
    <property type="project" value="UniProtKB-KW"/>
</dbReference>
<dbReference type="SUPFAM" id="SSF160527">
    <property type="entry name" value="V-type ATPase subunit E-like"/>
    <property type="match status" value="1"/>
</dbReference>
<keyword evidence="5" id="KW-0813">Transport</keyword>
<evidence type="ECO:0000256" key="8">
    <source>
        <dbReference type="ARBA" id="ARBA00022927"/>
    </source>
</evidence>
<dbReference type="Pfam" id="PF02108">
    <property type="entry name" value="FliH"/>
    <property type="match status" value="1"/>
</dbReference>
<reference evidence="11 12" key="1">
    <citation type="submission" date="2014-07" db="EMBL/GenBank/DDBJ databases">
        <title>Expanding our view of genomic diversity in Candidatus Accumulibacter clades.</title>
        <authorList>
            <person name="Skennerton C.T."/>
            <person name="Barr J.J."/>
            <person name="Slater F.R."/>
            <person name="Bond P.L."/>
            <person name="Tyson G.W."/>
        </authorList>
    </citation>
    <scope>NUCLEOTIDE SEQUENCE [LARGE SCALE GENOMIC DNA]</scope>
    <source>
        <strain evidence="12">SK-01</strain>
    </source>
</reference>
<evidence type="ECO:0000259" key="10">
    <source>
        <dbReference type="Pfam" id="PF02108"/>
    </source>
</evidence>
<evidence type="ECO:0000256" key="7">
    <source>
        <dbReference type="ARBA" id="ARBA00022795"/>
    </source>
</evidence>
<dbReference type="Proteomes" id="UP000019812">
    <property type="component" value="Unassembled WGS sequence"/>
</dbReference>
<dbReference type="STRING" id="1457154.CAPSK01_003903"/>
<dbReference type="GO" id="GO:0003774">
    <property type="term" value="F:cytoskeletal motor activity"/>
    <property type="evidence" value="ECO:0007669"/>
    <property type="project" value="InterPro"/>
</dbReference>
<sequence length="244" mass="26591">MSNPIPKEKMTAYQRWELASFDAERPPVTPPDVRLDVPPAEAAQVAGEIETPPQEPPLALPTAEEIERVHHEAHTAGYTAGYSTGYAAGYAAGYDEGIKAAQAVATDMASLMDHLQQALAAIDQDVAEQLLVLAIEIANQVLRQSLHVQPELILPVVREAVTALHPHHGQPLLFVHPDDAALVRSHLGEQLAHANWRIIDDKTLSAGGCRVELGASEVDATLETRWRRVIEAIGVSQEWLKARE</sequence>
<feature type="domain" description="Flagellar assembly protein FliH/Type III secretion system HrpE" evidence="10">
    <location>
        <begin position="104"/>
        <end position="229"/>
    </location>
</feature>
<keyword evidence="11" id="KW-0282">Flagellum</keyword>
<evidence type="ECO:0000256" key="4">
    <source>
        <dbReference type="ARBA" id="ARBA00016507"/>
    </source>
</evidence>
<keyword evidence="8" id="KW-0653">Protein transport</keyword>
<evidence type="ECO:0000256" key="5">
    <source>
        <dbReference type="ARBA" id="ARBA00022448"/>
    </source>
</evidence>
<comment type="function">
    <text evidence="1">Needed for flagellar regrowth and assembly.</text>
</comment>
<dbReference type="InterPro" id="IPR000563">
    <property type="entry name" value="Flag_FliH"/>
</dbReference>
<evidence type="ECO:0000256" key="2">
    <source>
        <dbReference type="ARBA" id="ARBA00004496"/>
    </source>
</evidence>
<dbReference type="GO" id="GO:0071973">
    <property type="term" value="P:bacterial-type flagellum-dependent cell motility"/>
    <property type="evidence" value="ECO:0007669"/>
    <property type="project" value="InterPro"/>
</dbReference>
<dbReference type="PRINTS" id="PR01003">
    <property type="entry name" value="FLGFLIH"/>
</dbReference>
<keyword evidence="6" id="KW-0963">Cytoplasm</keyword>
<dbReference type="InterPro" id="IPR051472">
    <property type="entry name" value="T3SS_Stator/FliH"/>
</dbReference>
<keyword evidence="7" id="KW-1005">Bacterial flagellum biogenesis</keyword>
<evidence type="ECO:0000256" key="3">
    <source>
        <dbReference type="ARBA" id="ARBA00006602"/>
    </source>
</evidence>
<dbReference type="PANTHER" id="PTHR34982">
    <property type="entry name" value="YOP PROTEINS TRANSLOCATION PROTEIN L"/>
    <property type="match status" value="1"/>
</dbReference>
<name>A0A084XWX0_9PROT</name>
<dbReference type="PANTHER" id="PTHR34982:SF1">
    <property type="entry name" value="FLAGELLAR ASSEMBLY PROTEIN FLIH"/>
    <property type="match status" value="1"/>
</dbReference>
<evidence type="ECO:0000256" key="9">
    <source>
        <dbReference type="ARBA" id="ARBA00023225"/>
    </source>
</evidence>
<comment type="caution">
    <text evidence="11">The sequence shown here is derived from an EMBL/GenBank/DDBJ whole genome shotgun (WGS) entry which is preliminary data.</text>
</comment>
<dbReference type="GO" id="GO:0005829">
    <property type="term" value="C:cytosol"/>
    <property type="evidence" value="ECO:0007669"/>
    <property type="project" value="TreeGrafter"/>
</dbReference>
<keyword evidence="11" id="KW-0966">Cell projection</keyword>
<dbReference type="NCBIfam" id="NF004270">
    <property type="entry name" value="PRK05687.2-1"/>
    <property type="match status" value="1"/>
</dbReference>
<dbReference type="RefSeq" id="WP_034929339.1">
    <property type="nucleotide sequence ID" value="NZ_JDSS02000037.1"/>
</dbReference>
<comment type="similarity">
    <text evidence="3">Belongs to the FliH family.</text>
</comment>
<evidence type="ECO:0000313" key="12">
    <source>
        <dbReference type="Proteomes" id="UP000019812"/>
    </source>
</evidence>
<protein>
    <recommendedName>
        <fullName evidence="4">Flagellar assembly protein FliH</fullName>
    </recommendedName>
</protein>
<dbReference type="GO" id="GO:0009288">
    <property type="term" value="C:bacterial-type flagellum"/>
    <property type="evidence" value="ECO:0007669"/>
    <property type="project" value="InterPro"/>
</dbReference>
<gene>
    <name evidence="11" type="primary">fliH</name>
    <name evidence="11" type="ORF">CAPSK01_003903</name>
</gene>
<comment type="subcellular location">
    <subcellularLocation>
        <location evidence="2">Cytoplasm</location>
    </subcellularLocation>
</comment>